<comment type="similarity">
    <text evidence="2">Belongs to the purine permeases (TC 2.A.7.14) family.</text>
</comment>
<evidence type="ECO:0000256" key="2">
    <source>
        <dbReference type="ARBA" id="ARBA00006213"/>
    </source>
</evidence>
<evidence type="ECO:0000256" key="4">
    <source>
        <dbReference type="ARBA" id="ARBA00022692"/>
    </source>
</evidence>
<feature type="transmembrane region" description="Helical" evidence="7">
    <location>
        <begin position="162"/>
        <end position="183"/>
    </location>
</feature>
<dbReference type="Proteomes" id="UP000189701">
    <property type="component" value="Unplaced"/>
</dbReference>
<accession>A0A1U7XJU3</accession>
<dbReference type="GO" id="GO:0016020">
    <property type="term" value="C:membrane"/>
    <property type="evidence" value="ECO:0007669"/>
    <property type="project" value="UniProtKB-SubCell"/>
</dbReference>
<dbReference type="PANTHER" id="PTHR31376">
    <property type="entry name" value="OS09G0467300 PROTEIN-RELATED"/>
    <property type="match status" value="1"/>
</dbReference>
<evidence type="ECO:0000256" key="6">
    <source>
        <dbReference type="ARBA" id="ARBA00023136"/>
    </source>
</evidence>
<dbReference type="GO" id="GO:0015211">
    <property type="term" value="F:purine nucleoside transmembrane transporter activity"/>
    <property type="evidence" value="ECO:0007669"/>
    <property type="project" value="InterPro"/>
</dbReference>
<feature type="transmembrane region" description="Helical" evidence="7">
    <location>
        <begin position="93"/>
        <end position="112"/>
    </location>
</feature>
<protein>
    <submittedName>
        <fullName evidence="9">Purine permease 1-like</fullName>
    </submittedName>
</protein>
<dbReference type="STRING" id="4096.A0A1U7XJU3"/>
<evidence type="ECO:0000256" key="1">
    <source>
        <dbReference type="ARBA" id="ARBA00004141"/>
    </source>
</evidence>
<dbReference type="Pfam" id="PF16913">
    <property type="entry name" value="PUNUT"/>
    <property type="match status" value="1"/>
</dbReference>
<organism evidence="8 9">
    <name type="scientific">Nicotiana sylvestris</name>
    <name type="common">Wood tobacco</name>
    <name type="synonym">South American tobacco</name>
    <dbReference type="NCBI Taxonomy" id="4096"/>
    <lineage>
        <taxon>Eukaryota</taxon>
        <taxon>Viridiplantae</taxon>
        <taxon>Streptophyta</taxon>
        <taxon>Embryophyta</taxon>
        <taxon>Tracheophyta</taxon>
        <taxon>Spermatophyta</taxon>
        <taxon>Magnoliopsida</taxon>
        <taxon>eudicotyledons</taxon>
        <taxon>Gunneridae</taxon>
        <taxon>Pentapetalae</taxon>
        <taxon>asterids</taxon>
        <taxon>lamiids</taxon>
        <taxon>Solanales</taxon>
        <taxon>Solanaceae</taxon>
        <taxon>Nicotianoideae</taxon>
        <taxon>Nicotianeae</taxon>
        <taxon>Nicotiana</taxon>
    </lineage>
</organism>
<feature type="transmembrane region" description="Helical" evidence="7">
    <location>
        <begin position="124"/>
        <end position="142"/>
    </location>
</feature>
<dbReference type="GO" id="GO:0005345">
    <property type="term" value="F:purine nucleobase transmembrane transporter activity"/>
    <property type="evidence" value="ECO:0007669"/>
    <property type="project" value="UniProtKB-ARBA"/>
</dbReference>
<evidence type="ECO:0000313" key="8">
    <source>
        <dbReference type="Proteomes" id="UP000189701"/>
    </source>
</evidence>
<proteinExistence type="inferred from homology"/>
<name>A0A1U7XJU3_NICSY</name>
<keyword evidence="3" id="KW-0813">Transport</keyword>
<feature type="transmembrane region" description="Helical" evidence="7">
    <location>
        <begin position="39"/>
        <end position="62"/>
    </location>
</feature>
<dbReference type="RefSeq" id="XP_009787219.1">
    <property type="nucleotide sequence ID" value="XM_009788917.1"/>
</dbReference>
<evidence type="ECO:0000256" key="3">
    <source>
        <dbReference type="ARBA" id="ARBA00022448"/>
    </source>
</evidence>
<reference evidence="8" key="1">
    <citation type="journal article" date="2013" name="Genome Biol.">
        <title>Reference genomes and transcriptomes of Nicotiana sylvestris and Nicotiana tomentosiformis.</title>
        <authorList>
            <person name="Sierro N."/>
            <person name="Battey J.N."/>
            <person name="Ouadi S."/>
            <person name="Bovet L."/>
            <person name="Goepfert S."/>
            <person name="Bakaher N."/>
            <person name="Peitsch M.C."/>
            <person name="Ivanov N.V."/>
        </authorList>
    </citation>
    <scope>NUCLEOTIDE SEQUENCE [LARGE SCALE GENOMIC DNA]</scope>
</reference>
<evidence type="ECO:0000256" key="5">
    <source>
        <dbReference type="ARBA" id="ARBA00022989"/>
    </source>
</evidence>
<sequence length="193" mass="21181">MAIVDQIPSASRETTIYSATYFTCIIACKRKYKKIKETIVAAALGILYVLQCYCSTLGSSLLPVSTSTLLAATQFPFADLFAYVIVKQKITVYRTNAIVLLTLGAGILAVRVNGDRSTGESIKMYFLGFMMSLSAAALYGIVPPLLELTYTKAKKAVTYPMVLEMQMIMCFSANVFCTVAMIINKDFQSYTSV</sequence>
<dbReference type="SUPFAM" id="SSF103481">
    <property type="entry name" value="Multidrug resistance efflux transporter EmrE"/>
    <property type="match status" value="1"/>
</dbReference>
<keyword evidence="4 7" id="KW-0812">Transmembrane</keyword>
<evidence type="ECO:0000313" key="9">
    <source>
        <dbReference type="RefSeq" id="XP_009787219.1"/>
    </source>
</evidence>
<evidence type="ECO:0000256" key="7">
    <source>
        <dbReference type="SAM" id="Phobius"/>
    </source>
</evidence>
<keyword evidence="8" id="KW-1185">Reference proteome</keyword>
<keyword evidence="6 7" id="KW-0472">Membrane</keyword>
<reference evidence="9" key="2">
    <citation type="submission" date="2025-08" db="UniProtKB">
        <authorList>
            <consortium name="RefSeq"/>
        </authorList>
    </citation>
    <scope>IDENTIFICATION</scope>
    <source>
        <tissue evidence="9">Leaf</tissue>
    </source>
</reference>
<keyword evidence="5 7" id="KW-1133">Transmembrane helix</keyword>
<dbReference type="PANTHER" id="PTHR31376:SF1">
    <property type="entry name" value="PURINE PERMEASE 2"/>
    <property type="match status" value="1"/>
</dbReference>
<gene>
    <name evidence="9" type="primary">LOC104235205</name>
</gene>
<dbReference type="eggNOG" id="ENOG502QTN9">
    <property type="taxonomic scope" value="Eukaryota"/>
</dbReference>
<dbReference type="InterPro" id="IPR037185">
    <property type="entry name" value="EmrE-like"/>
</dbReference>
<dbReference type="AlphaFoldDB" id="A0A1U7XJU3"/>
<dbReference type="InterPro" id="IPR030182">
    <property type="entry name" value="PUP_plant"/>
</dbReference>
<comment type="subcellular location">
    <subcellularLocation>
        <location evidence="1">Membrane</location>
        <topology evidence="1">Multi-pass membrane protein</topology>
    </subcellularLocation>
</comment>